<accession>A0ACB9A1M7</accession>
<proteinExistence type="predicted"/>
<evidence type="ECO:0000313" key="2">
    <source>
        <dbReference type="Proteomes" id="UP001056120"/>
    </source>
</evidence>
<keyword evidence="2" id="KW-1185">Reference proteome</keyword>
<sequence length="310" mass="34712">MAVEVARLLPTVPMMMTDAIDKQSDGTDRLGYRTVYPVSGNGVAGTLVPMYSSVFANPDPLKAESELTYNFPVSRKRSRDFSSVCTFSDAPNVNRSPVDRRGTFTFLGEDVSSQIQQQQFEIDQFLARHTAKVRSEIDERRRRNSMKLISALEERIAQRLREKDEEILKMTRLNCALEDKVKSLCIENQIWRELAQTNEATANALRSNLKQVLEQVVHGGYRHHNTTAAAVADDAQSCCESNDDNERMLAEQDSSNSNMNRLCKSCGEAESCVLLLPCRHLCLCTVCVSSVDICPICKSAKNISVHVHMS</sequence>
<comment type="caution">
    <text evidence="1">The sequence shown here is derived from an EMBL/GenBank/DDBJ whole genome shotgun (WGS) entry which is preliminary data.</text>
</comment>
<name>A0ACB9A1M7_9ASTR</name>
<organism evidence="1 2">
    <name type="scientific">Smallanthus sonchifolius</name>
    <dbReference type="NCBI Taxonomy" id="185202"/>
    <lineage>
        <taxon>Eukaryota</taxon>
        <taxon>Viridiplantae</taxon>
        <taxon>Streptophyta</taxon>
        <taxon>Embryophyta</taxon>
        <taxon>Tracheophyta</taxon>
        <taxon>Spermatophyta</taxon>
        <taxon>Magnoliopsida</taxon>
        <taxon>eudicotyledons</taxon>
        <taxon>Gunneridae</taxon>
        <taxon>Pentapetalae</taxon>
        <taxon>asterids</taxon>
        <taxon>campanulids</taxon>
        <taxon>Asterales</taxon>
        <taxon>Asteraceae</taxon>
        <taxon>Asteroideae</taxon>
        <taxon>Heliantheae alliance</taxon>
        <taxon>Millerieae</taxon>
        <taxon>Smallanthus</taxon>
    </lineage>
</organism>
<gene>
    <name evidence="1" type="ORF">L1987_73927</name>
</gene>
<dbReference type="Proteomes" id="UP001056120">
    <property type="component" value="Linkage Group LG25"/>
</dbReference>
<reference evidence="1 2" key="2">
    <citation type="journal article" date="2022" name="Mol. Ecol. Resour.">
        <title>The genomes of chicory, endive, great burdock and yacon provide insights into Asteraceae paleo-polyploidization history and plant inulin production.</title>
        <authorList>
            <person name="Fan W."/>
            <person name="Wang S."/>
            <person name="Wang H."/>
            <person name="Wang A."/>
            <person name="Jiang F."/>
            <person name="Liu H."/>
            <person name="Zhao H."/>
            <person name="Xu D."/>
            <person name="Zhang Y."/>
        </authorList>
    </citation>
    <scope>NUCLEOTIDE SEQUENCE [LARGE SCALE GENOMIC DNA]</scope>
    <source>
        <strain evidence="2">cv. Yunnan</strain>
        <tissue evidence="1">Leaves</tissue>
    </source>
</reference>
<protein>
    <submittedName>
        <fullName evidence="1">Uncharacterized protein</fullName>
    </submittedName>
</protein>
<evidence type="ECO:0000313" key="1">
    <source>
        <dbReference type="EMBL" id="KAI3703733.1"/>
    </source>
</evidence>
<dbReference type="EMBL" id="CM042042">
    <property type="protein sequence ID" value="KAI3703733.1"/>
    <property type="molecule type" value="Genomic_DNA"/>
</dbReference>
<reference evidence="2" key="1">
    <citation type="journal article" date="2022" name="Mol. Ecol. Resour.">
        <title>The genomes of chicory, endive, great burdock and yacon provide insights into Asteraceae palaeo-polyploidization history and plant inulin production.</title>
        <authorList>
            <person name="Fan W."/>
            <person name="Wang S."/>
            <person name="Wang H."/>
            <person name="Wang A."/>
            <person name="Jiang F."/>
            <person name="Liu H."/>
            <person name="Zhao H."/>
            <person name="Xu D."/>
            <person name="Zhang Y."/>
        </authorList>
    </citation>
    <scope>NUCLEOTIDE SEQUENCE [LARGE SCALE GENOMIC DNA]</scope>
    <source>
        <strain evidence="2">cv. Yunnan</strain>
    </source>
</reference>